<organism evidence="2 3">
    <name type="scientific">Capsicum annuum</name>
    <name type="common">Capsicum pepper</name>
    <dbReference type="NCBI Taxonomy" id="4072"/>
    <lineage>
        <taxon>Eukaryota</taxon>
        <taxon>Viridiplantae</taxon>
        <taxon>Streptophyta</taxon>
        <taxon>Embryophyta</taxon>
        <taxon>Tracheophyta</taxon>
        <taxon>Spermatophyta</taxon>
        <taxon>Magnoliopsida</taxon>
        <taxon>eudicotyledons</taxon>
        <taxon>Gunneridae</taxon>
        <taxon>Pentapetalae</taxon>
        <taxon>asterids</taxon>
        <taxon>lamiids</taxon>
        <taxon>Solanales</taxon>
        <taxon>Solanaceae</taxon>
        <taxon>Solanoideae</taxon>
        <taxon>Capsiceae</taxon>
        <taxon>Capsicum</taxon>
    </lineage>
</organism>
<evidence type="ECO:0000256" key="1">
    <source>
        <dbReference type="SAM" id="MobiDB-lite"/>
    </source>
</evidence>
<dbReference type="Gramene" id="PHT86864">
    <property type="protein sequence ID" value="PHT86864"/>
    <property type="gene ID" value="T459_08970"/>
</dbReference>
<name>A0A2G2ZY18_CAPAN</name>
<evidence type="ECO:0000313" key="3">
    <source>
        <dbReference type="Proteomes" id="UP000222542"/>
    </source>
</evidence>
<reference evidence="2 3" key="2">
    <citation type="journal article" date="2017" name="Genome Biol.">
        <title>New reference genome sequences of hot pepper reveal the massive evolution of plant disease-resistance genes by retroduplication.</title>
        <authorList>
            <person name="Kim S."/>
            <person name="Park J."/>
            <person name="Yeom S.I."/>
            <person name="Kim Y.M."/>
            <person name="Seo E."/>
            <person name="Kim K.T."/>
            <person name="Kim M.S."/>
            <person name="Lee J.M."/>
            <person name="Cheong K."/>
            <person name="Shin H.S."/>
            <person name="Kim S.B."/>
            <person name="Han K."/>
            <person name="Lee J."/>
            <person name="Park M."/>
            <person name="Lee H.A."/>
            <person name="Lee H.Y."/>
            <person name="Lee Y."/>
            <person name="Oh S."/>
            <person name="Lee J.H."/>
            <person name="Choi E."/>
            <person name="Choi E."/>
            <person name="Lee S.E."/>
            <person name="Jeon J."/>
            <person name="Kim H."/>
            <person name="Choi G."/>
            <person name="Song H."/>
            <person name="Lee J."/>
            <person name="Lee S.C."/>
            <person name="Kwon J.K."/>
            <person name="Lee H.Y."/>
            <person name="Koo N."/>
            <person name="Hong Y."/>
            <person name="Kim R.W."/>
            <person name="Kang W.H."/>
            <person name="Huh J.H."/>
            <person name="Kang B.C."/>
            <person name="Yang T.J."/>
            <person name="Lee Y.H."/>
            <person name="Bennetzen J.L."/>
            <person name="Choi D."/>
        </authorList>
    </citation>
    <scope>NUCLEOTIDE SEQUENCE [LARGE SCALE GENOMIC DNA]</scope>
    <source>
        <strain evidence="3">cv. CM334</strain>
    </source>
</reference>
<keyword evidence="3" id="KW-1185">Reference proteome</keyword>
<evidence type="ECO:0000313" key="2">
    <source>
        <dbReference type="EMBL" id="PHT86864.1"/>
    </source>
</evidence>
<proteinExistence type="predicted"/>
<gene>
    <name evidence="2" type="ORF">T459_08970</name>
</gene>
<dbReference type="PANTHER" id="PTHR33022:SF13">
    <property type="entry name" value="UBIQUITIN-LIKE PROTEASE FAMILY PROFILE DOMAIN-CONTAINING PROTEIN"/>
    <property type="match status" value="1"/>
</dbReference>
<dbReference type="AlphaFoldDB" id="A0A2G2ZY18"/>
<accession>A0A2G2ZY18</accession>
<sequence>MKRLEALVDDLPLEVVKPIEEMVNQHFIFDSQMPPDFPNAVVAVQKAAKPPANRTRTKSKIFMSPYLTDHASGSKAIQDEITEIKQKFTFDGFIISDDMSRGVIKEYKQWVEEGLLKLHGKKDCRVFVAGYEEYLSKGMDVPSVDFEAEYHHMRYTSLLRNYGLRKAKKYYVSDNDDPPRPRTKILPSPDASGIVSIT</sequence>
<dbReference type="PANTHER" id="PTHR33022">
    <property type="entry name" value="DUF1985 DOMAIN-CONTAINING PROTEIN"/>
    <property type="match status" value="1"/>
</dbReference>
<protein>
    <submittedName>
        <fullName evidence="2">Uncharacterized protein</fullName>
    </submittedName>
</protein>
<reference evidence="2 3" key="1">
    <citation type="journal article" date="2014" name="Nat. Genet.">
        <title>Genome sequence of the hot pepper provides insights into the evolution of pungency in Capsicum species.</title>
        <authorList>
            <person name="Kim S."/>
            <person name="Park M."/>
            <person name="Yeom S.I."/>
            <person name="Kim Y.M."/>
            <person name="Lee J.M."/>
            <person name="Lee H.A."/>
            <person name="Seo E."/>
            <person name="Choi J."/>
            <person name="Cheong K."/>
            <person name="Kim K.T."/>
            <person name="Jung K."/>
            <person name="Lee G.W."/>
            <person name="Oh S.K."/>
            <person name="Bae C."/>
            <person name="Kim S.B."/>
            <person name="Lee H.Y."/>
            <person name="Kim S.Y."/>
            <person name="Kim M.S."/>
            <person name="Kang B.C."/>
            <person name="Jo Y.D."/>
            <person name="Yang H.B."/>
            <person name="Jeong H.J."/>
            <person name="Kang W.H."/>
            <person name="Kwon J.K."/>
            <person name="Shin C."/>
            <person name="Lim J.Y."/>
            <person name="Park J.H."/>
            <person name="Huh J.H."/>
            <person name="Kim J.S."/>
            <person name="Kim B.D."/>
            <person name="Cohen O."/>
            <person name="Paran I."/>
            <person name="Suh M.C."/>
            <person name="Lee S.B."/>
            <person name="Kim Y.K."/>
            <person name="Shin Y."/>
            <person name="Noh S.J."/>
            <person name="Park J."/>
            <person name="Seo Y.S."/>
            <person name="Kwon S.Y."/>
            <person name="Kim H.A."/>
            <person name="Park J.M."/>
            <person name="Kim H.J."/>
            <person name="Choi S.B."/>
            <person name="Bosland P.W."/>
            <person name="Reeves G."/>
            <person name="Jo S.H."/>
            <person name="Lee B.W."/>
            <person name="Cho H.T."/>
            <person name="Choi H.S."/>
            <person name="Lee M.S."/>
            <person name="Yu Y."/>
            <person name="Do Choi Y."/>
            <person name="Park B.S."/>
            <person name="van Deynze A."/>
            <person name="Ashrafi H."/>
            <person name="Hill T."/>
            <person name="Kim W.T."/>
            <person name="Pai H.S."/>
            <person name="Ahn H.K."/>
            <person name="Yeam I."/>
            <person name="Giovannoni J.J."/>
            <person name="Rose J.K."/>
            <person name="Sorensen I."/>
            <person name="Lee S.J."/>
            <person name="Kim R.W."/>
            <person name="Choi I.Y."/>
            <person name="Choi B.S."/>
            <person name="Lim J.S."/>
            <person name="Lee Y.H."/>
            <person name="Choi D."/>
        </authorList>
    </citation>
    <scope>NUCLEOTIDE SEQUENCE [LARGE SCALE GENOMIC DNA]</scope>
    <source>
        <strain evidence="3">cv. CM334</strain>
    </source>
</reference>
<feature type="region of interest" description="Disordered" evidence="1">
    <location>
        <begin position="173"/>
        <end position="198"/>
    </location>
</feature>
<dbReference type="Proteomes" id="UP000222542">
    <property type="component" value="Unassembled WGS sequence"/>
</dbReference>
<comment type="caution">
    <text evidence="2">The sequence shown here is derived from an EMBL/GenBank/DDBJ whole genome shotgun (WGS) entry which is preliminary data.</text>
</comment>
<dbReference type="EMBL" id="AYRZ02000003">
    <property type="protein sequence ID" value="PHT86864.1"/>
    <property type="molecule type" value="Genomic_DNA"/>
</dbReference>